<dbReference type="RefSeq" id="WP_166163374.1">
    <property type="nucleotide sequence ID" value="NZ_CP049740.1"/>
</dbReference>
<dbReference type="SUPFAM" id="SSF160527">
    <property type="entry name" value="V-type ATPase subunit E-like"/>
    <property type="match status" value="1"/>
</dbReference>
<dbReference type="EMBL" id="CP049740">
    <property type="protein sequence ID" value="QII82707.1"/>
    <property type="molecule type" value="Genomic_DNA"/>
</dbReference>
<reference evidence="1 2" key="1">
    <citation type="journal article" date="2017" name="Int. J. Syst. Evol. Microbiol.">
        <title>Jeotgalibaca porci sp. nov. and Jeotgalibaca arthritidis sp. nov., isolated from pigs, and emended description of the genus Jeotgalibaca.</title>
        <authorList>
            <person name="Zamora L."/>
            <person name="Perez-Sancho M."/>
            <person name="Dominguez L."/>
            <person name="Fernandez-Garayzabal J.F."/>
            <person name="Vela A.I."/>
        </authorList>
    </citation>
    <scope>NUCLEOTIDE SEQUENCE [LARGE SCALE GENOMIC DNA]</scope>
    <source>
        <strain evidence="1 2">CECT 9157</strain>
    </source>
</reference>
<dbReference type="AlphaFoldDB" id="A0A6G7KBT8"/>
<sequence>MKQLDALSEQILSRIKQSGEDRIAKHEVELAKKLEDSRLHLVEQQKQRKHNILLASEADYDRQLQSLQNKKRNGILREKQMILESVYQAVIDKMSAWDDETFQQFTESILKHFEGVDFKLTVGEQSRAYFTEKFKVHLKNGYSQMTISEETVPNKAGFIVEIDGIDYNFFFEQLIMEIKKEFSPELASLAFEKNE</sequence>
<evidence type="ECO:0000313" key="2">
    <source>
        <dbReference type="Proteomes" id="UP000501451"/>
    </source>
</evidence>
<evidence type="ECO:0008006" key="3">
    <source>
        <dbReference type="Google" id="ProtNLM"/>
    </source>
</evidence>
<dbReference type="Proteomes" id="UP000501451">
    <property type="component" value="Chromosome"/>
</dbReference>
<accession>A0A6G7KBT8</accession>
<name>A0A6G7KBT8_9LACT</name>
<protein>
    <recommendedName>
        <fullName evidence="3">ATPase</fullName>
    </recommendedName>
</protein>
<gene>
    <name evidence="1" type="ORF">G7057_09835</name>
</gene>
<dbReference type="KEGG" id="jar:G7057_09835"/>
<proteinExistence type="predicted"/>
<evidence type="ECO:0000313" key="1">
    <source>
        <dbReference type="EMBL" id="QII82707.1"/>
    </source>
</evidence>
<keyword evidence="2" id="KW-1185">Reference proteome</keyword>
<organism evidence="1 2">
    <name type="scientific">Jeotgalibaca arthritidis</name>
    <dbReference type="NCBI Taxonomy" id="1868794"/>
    <lineage>
        <taxon>Bacteria</taxon>
        <taxon>Bacillati</taxon>
        <taxon>Bacillota</taxon>
        <taxon>Bacilli</taxon>
        <taxon>Lactobacillales</taxon>
        <taxon>Carnobacteriaceae</taxon>
        <taxon>Jeotgalibaca</taxon>
    </lineage>
</organism>